<reference evidence="1 2" key="1">
    <citation type="submission" date="2013-02" db="EMBL/GenBank/DDBJ databases">
        <title>The Genome Annotation of Plasmodium falciparum CAMP/Malaysia.</title>
        <authorList>
            <consortium name="The Broad Institute Genome Sequencing Platform"/>
            <consortium name="The Broad Institute Genome Sequencing Center for Infectious Disease"/>
            <person name="Neafsey D."/>
            <person name="Hoffman S."/>
            <person name="Volkman S."/>
            <person name="Rosenthal P."/>
            <person name="Walker B."/>
            <person name="Young S.K."/>
            <person name="Zeng Q."/>
            <person name="Gargeya S."/>
            <person name="Fitzgerald M."/>
            <person name="Haas B."/>
            <person name="Abouelleil A."/>
            <person name="Allen A.W."/>
            <person name="Alvarado L."/>
            <person name="Arachchi H.M."/>
            <person name="Berlin A.M."/>
            <person name="Chapman S.B."/>
            <person name="Gainer-Dewar J."/>
            <person name="Goldberg J."/>
            <person name="Griggs A."/>
            <person name="Gujja S."/>
            <person name="Hansen M."/>
            <person name="Howarth C."/>
            <person name="Imamovic A."/>
            <person name="Ireland A."/>
            <person name="Larimer J."/>
            <person name="McCowan C."/>
            <person name="Murphy C."/>
            <person name="Pearson M."/>
            <person name="Poon T.W."/>
            <person name="Priest M."/>
            <person name="Roberts A."/>
            <person name="Saif S."/>
            <person name="Shea T."/>
            <person name="Sisk P."/>
            <person name="Sykes S."/>
            <person name="Wortman J."/>
            <person name="Nusbaum C."/>
            <person name="Birren B."/>
        </authorList>
    </citation>
    <scope>NUCLEOTIDE SEQUENCE [LARGE SCALE GENOMIC DNA]</scope>
    <source>
        <strain evidence="1 2">CAMP/Malaysia</strain>
    </source>
</reference>
<reference evidence="1 2" key="2">
    <citation type="submission" date="2013-02" db="EMBL/GenBank/DDBJ databases">
        <title>The Genome Sequence of Plasmodium falciparum CAMP/Malaysia.</title>
        <authorList>
            <consortium name="The Broad Institute Genome Sequencing Platform"/>
            <consortium name="The Broad Institute Genome Sequencing Center for Infectious Disease"/>
            <person name="Neafsey D."/>
            <person name="Cheeseman I."/>
            <person name="Volkman S."/>
            <person name="Adams J."/>
            <person name="Walker B."/>
            <person name="Young S.K."/>
            <person name="Zeng Q."/>
            <person name="Gargeya S."/>
            <person name="Fitzgerald M."/>
            <person name="Haas B."/>
            <person name="Abouelleil A."/>
            <person name="Alvarado L."/>
            <person name="Arachchi H.M."/>
            <person name="Berlin A.M."/>
            <person name="Chapman S.B."/>
            <person name="Dewar J."/>
            <person name="Goldberg J."/>
            <person name="Griggs A."/>
            <person name="Gujja S."/>
            <person name="Hansen M."/>
            <person name="Howarth C."/>
            <person name="Imamovic A."/>
            <person name="Larimer J."/>
            <person name="McCowan C."/>
            <person name="Murphy C."/>
            <person name="Neiman D."/>
            <person name="Pearson M."/>
            <person name="Priest M."/>
            <person name="Roberts A."/>
            <person name="Saif S."/>
            <person name="Shea T."/>
            <person name="Sisk P."/>
            <person name="Sykes S."/>
            <person name="Wortman J."/>
            <person name="Nusbaum C."/>
            <person name="Birren B."/>
        </authorList>
    </citation>
    <scope>NUCLEOTIDE SEQUENCE [LARGE SCALE GENOMIC DNA]</scope>
    <source>
        <strain evidence="1 2">CAMP/Malaysia</strain>
    </source>
</reference>
<protein>
    <submittedName>
        <fullName evidence="1">Uncharacterized protein</fullName>
    </submittedName>
</protein>
<name>A0A024X074_PLAFC</name>
<dbReference type="Proteomes" id="UP000030694">
    <property type="component" value="Unassembled WGS sequence"/>
</dbReference>
<proteinExistence type="predicted"/>
<dbReference type="AlphaFoldDB" id="A0A024X074"/>
<sequence>MYRNHIYYIKRILKYKSTGCITINTHIHCKYNKLKTKNYSKRKKRFIIDKRYTCVSKKYILNN</sequence>
<dbReference type="EMBL" id="KI927620">
    <property type="protein sequence ID" value="ETW58460.1"/>
    <property type="molecule type" value="Genomic_DNA"/>
</dbReference>
<accession>A0A024X074</accession>
<gene>
    <name evidence="1" type="ORF">PFMC_05560</name>
</gene>
<evidence type="ECO:0000313" key="2">
    <source>
        <dbReference type="Proteomes" id="UP000030694"/>
    </source>
</evidence>
<evidence type="ECO:0000313" key="1">
    <source>
        <dbReference type="EMBL" id="ETW58460.1"/>
    </source>
</evidence>
<organism evidence="1 2">
    <name type="scientific">Plasmodium falciparum (isolate Camp / Malaysia)</name>
    <dbReference type="NCBI Taxonomy" id="5835"/>
    <lineage>
        <taxon>Eukaryota</taxon>
        <taxon>Sar</taxon>
        <taxon>Alveolata</taxon>
        <taxon>Apicomplexa</taxon>
        <taxon>Aconoidasida</taxon>
        <taxon>Haemosporida</taxon>
        <taxon>Plasmodiidae</taxon>
        <taxon>Plasmodium</taxon>
        <taxon>Plasmodium (Laverania)</taxon>
    </lineage>
</organism>